<gene>
    <name evidence="2" type="ORF">FSB_LOCUS29905</name>
</gene>
<dbReference type="AlphaFoldDB" id="A0A2N9GRA1"/>
<sequence length="96" mass="8526">MDKKVAHKPVTPRDVAELGGGGGAETPVGVGAEGVVVEDGGVAVVGGGGLVVEDGGVAVVGGGLVVEDGGVAVVGGTGAGATVGAGVGVAVGEVLG</sequence>
<organism evidence="2">
    <name type="scientific">Fagus sylvatica</name>
    <name type="common">Beechnut</name>
    <dbReference type="NCBI Taxonomy" id="28930"/>
    <lineage>
        <taxon>Eukaryota</taxon>
        <taxon>Viridiplantae</taxon>
        <taxon>Streptophyta</taxon>
        <taxon>Embryophyta</taxon>
        <taxon>Tracheophyta</taxon>
        <taxon>Spermatophyta</taxon>
        <taxon>Magnoliopsida</taxon>
        <taxon>eudicotyledons</taxon>
        <taxon>Gunneridae</taxon>
        <taxon>Pentapetalae</taxon>
        <taxon>rosids</taxon>
        <taxon>fabids</taxon>
        <taxon>Fagales</taxon>
        <taxon>Fagaceae</taxon>
        <taxon>Fagus</taxon>
    </lineage>
</organism>
<evidence type="ECO:0000256" key="1">
    <source>
        <dbReference type="SAM" id="MobiDB-lite"/>
    </source>
</evidence>
<dbReference type="EMBL" id="OIVN01002254">
    <property type="protein sequence ID" value="SPD02023.1"/>
    <property type="molecule type" value="Genomic_DNA"/>
</dbReference>
<protein>
    <submittedName>
        <fullName evidence="2">Uncharacterized protein</fullName>
    </submittedName>
</protein>
<accession>A0A2N9GRA1</accession>
<name>A0A2N9GRA1_FAGSY</name>
<proteinExistence type="predicted"/>
<evidence type="ECO:0000313" key="2">
    <source>
        <dbReference type="EMBL" id="SPD02023.1"/>
    </source>
</evidence>
<reference evidence="2" key="1">
    <citation type="submission" date="2018-02" db="EMBL/GenBank/DDBJ databases">
        <authorList>
            <person name="Cohen D.B."/>
            <person name="Kent A.D."/>
        </authorList>
    </citation>
    <scope>NUCLEOTIDE SEQUENCE</scope>
</reference>
<feature type="region of interest" description="Disordered" evidence="1">
    <location>
        <begin position="1"/>
        <end position="24"/>
    </location>
</feature>